<dbReference type="RefSeq" id="WP_097012952.1">
    <property type="nucleotide sequence ID" value="NZ_LT907975.1"/>
</dbReference>
<keyword evidence="3" id="KW-1185">Reference proteome</keyword>
<gene>
    <name evidence="2" type="ORF">DPRO_3281</name>
</gene>
<accession>A0A2C8FCI4</accession>
<evidence type="ECO:0000313" key="2">
    <source>
        <dbReference type="EMBL" id="SOB60193.1"/>
    </source>
</evidence>
<name>A0A2C8FCI4_9BACT</name>
<organism evidence="2 3">
    <name type="scientific">Pseudodesulfovibrio profundus</name>
    <dbReference type="NCBI Taxonomy" id="57320"/>
    <lineage>
        <taxon>Bacteria</taxon>
        <taxon>Pseudomonadati</taxon>
        <taxon>Thermodesulfobacteriota</taxon>
        <taxon>Desulfovibrionia</taxon>
        <taxon>Desulfovibrionales</taxon>
        <taxon>Desulfovibrionaceae</taxon>
    </lineage>
</organism>
<sequence>MIHFTTQFDYLRDVQRSFEGGAGRVDMVGVFAKILIVAAPVVLLMAFWHYRHRIGFAISRSIVRLFSFRGRRIVQDYLVKKGVLFEIFLYTGNGVGRRIGMARATDVQSGRMLLDIVDIKPLGLNLKGARVICFTKPFTLSGKKKNAFVTFVSSYVKRGGTIREMSLLTPVRYQFEIRRRHKRKRIVREGAVRVKLWDISKRNSFFMAKPDLQTVNNPARYGKKMRLSVENISAGGIRLLIMNPSGRLPSLSPGHQFILRVSVWSPKTRKFSYFTVVGTIRSRFKGKGGSIGLGIQFTAEGMKIDGKYQWKSLHGEVKALAQFLEESNEWSARS</sequence>
<dbReference type="OrthoDB" id="5447947at2"/>
<evidence type="ECO:0000256" key="1">
    <source>
        <dbReference type="SAM" id="Phobius"/>
    </source>
</evidence>
<dbReference type="KEGG" id="pprf:DPRO_3281"/>
<proteinExistence type="predicted"/>
<protein>
    <submittedName>
        <fullName evidence="2">Uncharacterized protein</fullName>
    </submittedName>
</protein>
<keyword evidence="1" id="KW-0472">Membrane</keyword>
<reference evidence="3" key="1">
    <citation type="submission" date="2017-09" db="EMBL/GenBank/DDBJ databases">
        <authorList>
            <person name="Regsiter A."/>
            <person name="William W."/>
        </authorList>
    </citation>
    <scope>NUCLEOTIDE SEQUENCE [LARGE SCALE GENOMIC DNA]</scope>
    <source>
        <strain evidence="3">500-1</strain>
    </source>
</reference>
<feature type="transmembrane region" description="Helical" evidence="1">
    <location>
        <begin position="30"/>
        <end position="50"/>
    </location>
</feature>
<dbReference type="AlphaFoldDB" id="A0A2C8FCI4"/>
<keyword evidence="1" id="KW-1133">Transmembrane helix</keyword>
<dbReference type="EMBL" id="LT907975">
    <property type="protein sequence ID" value="SOB60193.1"/>
    <property type="molecule type" value="Genomic_DNA"/>
</dbReference>
<keyword evidence="1" id="KW-0812">Transmembrane</keyword>
<evidence type="ECO:0000313" key="3">
    <source>
        <dbReference type="Proteomes" id="UP000219215"/>
    </source>
</evidence>
<dbReference type="Proteomes" id="UP000219215">
    <property type="component" value="Chromosome DPRO"/>
</dbReference>